<sequence length="622" mass="70173">MTKHPASLTGYIYDDSLRVEVNRNGRNYWYAYLPEIFDEMGLRATELSIRQAEEASALAPYKYLFVGSIELSESQQDALREWVAGGGVLIGFALRGADGLFGIRHHASKAQPDDEFTISGYGSFPKPSSPSQASTLNPHYDYQSVLLPIFSPLELVTAEDSQSVEMAALLNAGRAATGRPSVISCKIGSGETWYFAFDFTQTIWVMHQGRPIDRDYDGDGYYRTGDAIPFSRLHDLEIPYGDCWVQLLEEIVSSSPQPFIHQIPPFADGSVPDLLIHYGGDDECTPGIQVKASDYMNALGLPYHMNLMPVDGKFAIDWDEFRAIKNNGHDLSIHFDFVKPHFHYTKTDVLEQIELYKDAFGEVPIASVNHWCTGTGWAEHARWASAGGMKGDNSRAHAFNPPYNPINQMGYGFGTVYPHFVYDDYKHDNARIPFVNIPIGFFEPRIYEESMERDIARIHHSVDRAVFFGWTLNMFIHPVYISDDKENRHCLPALNELLRYLDAKGFKALHHSTNRLCLWWIDRSTTELSRYVLESLEDGVILSFTAETQSADGVLVKIPLAGVENFGHASYSIDGRQCEAVIHRQNGRDWAFCRVPEGQHEVVVTMLSKQHIPSEIPLQIGR</sequence>
<comment type="caution">
    <text evidence="1">The sequence shown here is derived from an EMBL/GenBank/DDBJ whole genome shotgun (WGS) entry which is preliminary data.</text>
</comment>
<dbReference type="SUPFAM" id="SSF52317">
    <property type="entry name" value="Class I glutamine amidotransferase-like"/>
    <property type="match status" value="1"/>
</dbReference>
<organism evidence="1 2">
    <name type="scientific">Paenibacillus mendelii</name>
    <dbReference type="NCBI Taxonomy" id="206163"/>
    <lineage>
        <taxon>Bacteria</taxon>
        <taxon>Bacillati</taxon>
        <taxon>Bacillota</taxon>
        <taxon>Bacilli</taxon>
        <taxon>Bacillales</taxon>
        <taxon>Paenibacillaceae</taxon>
        <taxon>Paenibacillus</taxon>
    </lineage>
</organism>
<evidence type="ECO:0008006" key="3">
    <source>
        <dbReference type="Google" id="ProtNLM"/>
    </source>
</evidence>
<reference evidence="1 2" key="1">
    <citation type="submission" date="2024-09" db="EMBL/GenBank/DDBJ databases">
        <authorList>
            <person name="Sun Q."/>
            <person name="Mori K."/>
        </authorList>
    </citation>
    <scope>NUCLEOTIDE SEQUENCE [LARGE SCALE GENOMIC DNA]</scope>
    <source>
        <strain evidence="1 2">CCM 4839</strain>
    </source>
</reference>
<evidence type="ECO:0000313" key="1">
    <source>
        <dbReference type="EMBL" id="MFC0390695.1"/>
    </source>
</evidence>
<dbReference type="RefSeq" id="WP_204821027.1">
    <property type="nucleotide sequence ID" value="NZ_JANHOF010000009.1"/>
</dbReference>
<protein>
    <recommendedName>
        <fullName evidence="3">Glycoside hydrolase family 42 N-terminal domain-containing protein</fullName>
    </recommendedName>
</protein>
<dbReference type="InterPro" id="IPR029062">
    <property type="entry name" value="Class_I_gatase-like"/>
</dbReference>
<dbReference type="Gene3D" id="3.40.50.880">
    <property type="match status" value="1"/>
</dbReference>
<evidence type="ECO:0000313" key="2">
    <source>
        <dbReference type="Proteomes" id="UP001589818"/>
    </source>
</evidence>
<accession>A0ABV6J494</accession>
<proteinExistence type="predicted"/>
<keyword evidence="2" id="KW-1185">Reference proteome</keyword>
<dbReference type="Proteomes" id="UP001589818">
    <property type="component" value="Unassembled WGS sequence"/>
</dbReference>
<dbReference type="EMBL" id="JBHLVF010000009">
    <property type="protein sequence ID" value="MFC0390695.1"/>
    <property type="molecule type" value="Genomic_DNA"/>
</dbReference>
<gene>
    <name evidence="1" type="ORF">ACFFJ8_04815</name>
</gene>
<name>A0ABV6J494_9BACL</name>